<dbReference type="STRING" id="930146.SAMN05192533_105187"/>
<dbReference type="GO" id="GO:0006166">
    <property type="term" value="P:purine ribonucleoside salvage"/>
    <property type="evidence" value="ECO:0007669"/>
    <property type="project" value="UniProtKB-KW"/>
</dbReference>
<keyword evidence="4 5" id="KW-0660">Purine salvage</keyword>
<dbReference type="InterPro" id="IPR000836">
    <property type="entry name" value="PRTase_dom"/>
</dbReference>
<dbReference type="InterPro" id="IPR050118">
    <property type="entry name" value="Pur/Pyrimidine_PRTase"/>
</dbReference>
<dbReference type="InterPro" id="IPR010079">
    <property type="entry name" value="Xanthine_PRibTrfase"/>
</dbReference>
<evidence type="ECO:0000256" key="5">
    <source>
        <dbReference type="HAMAP-Rule" id="MF_01184"/>
    </source>
</evidence>
<dbReference type="OrthoDB" id="9790678at2"/>
<organism evidence="8 9">
    <name type="scientific">Mesobacillus persicus</name>
    <dbReference type="NCBI Taxonomy" id="930146"/>
    <lineage>
        <taxon>Bacteria</taxon>
        <taxon>Bacillati</taxon>
        <taxon>Bacillota</taxon>
        <taxon>Bacilli</taxon>
        <taxon>Bacillales</taxon>
        <taxon>Bacillaceae</taxon>
        <taxon>Mesobacillus</taxon>
    </lineage>
</organism>
<dbReference type="NCBIfam" id="TIGR01744">
    <property type="entry name" value="XPRTase"/>
    <property type="match status" value="1"/>
</dbReference>
<comment type="subcellular location">
    <subcellularLocation>
        <location evidence="5">Cytoplasm</location>
    </subcellularLocation>
</comment>
<protein>
    <recommendedName>
        <fullName evidence="5 6">Xanthine phosphoribosyltransferase</fullName>
        <shortName evidence="5">XPRTase</shortName>
        <ecNumber evidence="5 6">2.4.2.22</ecNumber>
    </recommendedName>
</protein>
<comment type="catalytic activity">
    <reaction evidence="5">
        <text>XMP + diphosphate = xanthine + 5-phospho-alpha-D-ribose 1-diphosphate</text>
        <dbReference type="Rhea" id="RHEA:10800"/>
        <dbReference type="ChEBI" id="CHEBI:17712"/>
        <dbReference type="ChEBI" id="CHEBI:33019"/>
        <dbReference type="ChEBI" id="CHEBI:57464"/>
        <dbReference type="ChEBI" id="CHEBI:58017"/>
        <dbReference type="EC" id="2.4.2.22"/>
    </reaction>
</comment>
<dbReference type="InterPro" id="IPR029057">
    <property type="entry name" value="PRTase-like"/>
</dbReference>
<dbReference type="Pfam" id="PF00156">
    <property type="entry name" value="Pribosyltran"/>
    <property type="match status" value="1"/>
</dbReference>
<dbReference type="UniPathway" id="UPA00602">
    <property type="reaction ID" value="UER00658"/>
</dbReference>
<dbReference type="NCBIfam" id="NF006671">
    <property type="entry name" value="PRK09219.1"/>
    <property type="match status" value="1"/>
</dbReference>
<keyword evidence="2 5" id="KW-0328">Glycosyltransferase</keyword>
<feature type="domain" description="Phosphoribosyltransferase" evidence="7">
    <location>
        <begin position="41"/>
        <end position="157"/>
    </location>
</feature>
<dbReference type="GO" id="GO:0032265">
    <property type="term" value="P:XMP salvage"/>
    <property type="evidence" value="ECO:0007669"/>
    <property type="project" value="UniProtKB-UniRule"/>
</dbReference>
<dbReference type="EC" id="2.4.2.22" evidence="5 6"/>
<feature type="binding site" evidence="5">
    <location>
        <position position="27"/>
    </location>
    <ligand>
        <name>xanthine</name>
        <dbReference type="ChEBI" id="CHEBI:17712"/>
    </ligand>
</feature>
<comment type="pathway">
    <text evidence="5">Purine metabolism; XMP biosynthesis via salvage pathway; XMP from xanthine: step 1/1.</text>
</comment>
<dbReference type="PANTHER" id="PTHR43864:SF1">
    <property type="entry name" value="XANTHINE PHOSPHORIBOSYLTRANSFERASE"/>
    <property type="match status" value="1"/>
</dbReference>
<dbReference type="GO" id="GO:0046110">
    <property type="term" value="P:xanthine metabolic process"/>
    <property type="evidence" value="ECO:0007669"/>
    <property type="project" value="UniProtKB-UniRule"/>
</dbReference>
<dbReference type="HAMAP" id="MF_01184">
    <property type="entry name" value="XPRTase"/>
    <property type="match status" value="1"/>
</dbReference>
<dbReference type="CDD" id="cd06223">
    <property type="entry name" value="PRTases_typeI"/>
    <property type="match status" value="1"/>
</dbReference>
<feature type="binding site" evidence="5">
    <location>
        <begin position="128"/>
        <end position="132"/>
    </location>
    <ligand>
        <name>5-phospho-alpha-D-ribose 1-diphosphate</name>
        <dbReference type="ChEBI" id="CHEBI:58017"/>
    </ligand>
</feature>
<dbReference type="AlphaFoldDB" id="A0A1H8AW64"/>
<evidence type="ECO:0000313" key="9">
    <source>
        <dbReference type="Proteomes" id="UP000198553"/>
    </source>
</evidence>
<evidence type="ECO:0000259" key="7">
    <source>
        <dbReference type="Pfam" id="PF00156"/>
    </source>
</evidence>
<evidence type="ECO:0000256" key="3">
    <source>
        <dbReference type="ARBA" id="ARBA00022679"/>
    </source>
</evidence>
<dbReference type="EMBL" id="FOBW01000005">
    <property type="protein sequence ID" value="SEM75061.1"/>
    <property type="molecule type" value="Genomic_DNA"/>
</dbReference>
<dbReference type="GO" id="GO:0000310">
    <property type="term" value="F:xanthine phosphoribosyltransferase activity"/>
    <property type="evidence" value="ECO:0007669"/>
    <property type="project" value="UniProtKB-UniRule"/>
</dbReference>
<feature type="binding site" evidence="5">
    <location>
        <position position="20"/>
    </location>
    <ligand>
        <name>xanthine</name>
        <dbReference type="ChEBI" id="CHEBI:17712"/>
    </ligand>
</feature>
<evidence type="ECO:0000256" key="6">
    <source>
        <dbReference type="NCBIfam" id="TIGR01744"/>
    </source>
</evidence>
<reference evidence="9" key="1">
    <citation type="submission" date="2016-10" db="EMBL/GenBank/DDBJ databases">
        <authorList>
            <person name="Varghese N."/>
            <person name="Submissions S."/>
        </authorList>
    </citation>
    <scope>NUCLEOTIDE SEQUENCE [LARGE SCALE GENOMIC DNA]</scope>
    <source>
        <strain evidence="9">B48,IBRC-M 10115,DSM 25386,CECT 8001</strain>
    </source>
</reference>
<feature type="binding site" evidence="5">
    <location>
        <position position="156"/>
    </location>
    <ligand>
        <name>xanthine</name>
        <dbReference type="ChEBI" id="CHEBI:17712"/>
    </ligand>
</feature>
<dbReference type="PANTHER" id="PTHR43864">
    <property type="entry name" value="HYPOXANTHINE/GUANINE PHOSPHORIBOSYLTRANSFERASE"/>
    <property type="match status" value="1"/>
</dbReference>
<accession>A0A1H8AW64</accession>
<gene>
    <name evidence="5" type="primary">xpt</name>
    <name evidence="8" type="ORF">SAMN05192533_105187</name>
</gene>
<proteinExistence type="inferred from homology"/>
<dbReference type="GO" id="GO:0005737">
    <property type="term" value="C:cytoplasm"/>
    <property type="evidence" value="ECO:0007669"/>
    <property type="project" value="UniProtKB-SubCell"/>
</dbReference>
<keyword evidence="3 5" id="KW-0808">Transferase</keyword>
<dbReference type="Proteomes" id="UP000198553">
    <property type="component" value="Unassembled WGS sequence"/>
</dbReference>
<dbReference type="Gene3D" id="3.40.50.2020">
    <property type="match status" value="1"/>
</dbReference>
<keyword evidence="9" id="KW-1185">Reference proteome</keyword>
<keyword evidence="1 5" id="KW-0963">Cytoplasm</keyword>
<comment type="subunit">
    <text evidence="5">Homodimer.</text>
</comment>
<evidence type="ECO:0000256" key="4">
    <source>
        <dbReference type="ARBA" id="ARBA00022726"/>
    </source>
</evidence>
<comment type="similarity">
    <text evidence="5">Belongs to the purine/pyrimidine phosphoribosyltransferase family. Xpt subfamily.</text>
</comment>
<evidence type="ECO:0000256" key="1">
    <source>
        <dbReference type="ARBA" id="ARBA00022490"/>
    </source>
</evidence>
<evidence type="ECO:0000256" key="2">
    <source>
        <dbReference type="ARBA" id="ARBA00022676"/>
    </source>
</evidence>
<dbReference type="RefSeq" id="WP_090744017.1">
    <property type="nucleotide sequence ID" value="NZ_FOBW01000005.1"/>
</dbReference>
<comment type="function">
    <text evidence="5">Converts the preformed base xanthine, a product of nucleic acid breakdown, to xanthosine 5'-monophosphate (XMP), so it can be reused for RNA or DNA synthesis.</text>
</comment>
<dbReference type="SUPFAM" id="SSF53271">
    <property type="entry name" value="PRTase-like"/>
    <property type="match status" value="1"/>
</dbReference>
<sequence>MNQLKQAIREQGRVLSSDVLKVDSFLNHQIDVDLMMSVGEEFARRFQTDSITKVLTIESSGIAPSMTAARDLKASLVFARKKKSLTMSSDVFVSQVYSFTKQETNDITVSKDFLTENDRVLIIDDFLANGQAAFGLIDIVQQAGAKVVGLGIVIEKSFQDGRQQLEDQGYRVESLARIHSLEKGQVTFVDELQLSNI</sequence>
<name>A0A1H8AW64_9BACI</name>
<evidence type="ECO:0000313" key="8">
    <source>
        <dbReference type="EMBL" id="SEM75061.1"/>
    </source>
</evidence>